<dbReference type="SUPFAM" id="SSF53448">
    <property type="entry name" value="Nucleotide-diphospho-sugar transferases"/>
    <property type="match status" value="1"/>
</dbReference>
<dbReference type="AlphaFoldDB" id="A0A1W0WI82"/>
<dbReference type="PANTHER" id="PTHR46830:SF1">
    <property type="entry name" value="ALPHA-1,4-N-ACETYLGLUCOSAMINYLTRANSFERASE"/>
    <property type="match status" value="1"/>
</dbReference>
<evidence type="ECO:0000313" key="1">
    <source>
        <dbReference type="EMBL" id="OQV14882.1"/>
    </source>
</evidence>
<organism evidence="1 2">
    <name type="scientific">Hypsibius exemplaris</name>
    <name type="common">Freshwater tardigrade</name>
    <dbReference type="NCBI Taxonomy" id="2072580"/>
    <lineage>
        <taxon>Eukaryota</taxon>
        <taxon>Metazoa</taxon>
        <taxon>Ecdysozoa</taxon>
        <taxon>Tardigrada</taxon>
        <taxon>Eutardigrada</taxon>
        <taxon>Parachela</taxon>
        <taxon>Hypsibioidea</taxon>
        <taxon>Hypsibiidae</taxon>
        <taxon>Hypsibius</taxon>
    </lineage>
</organism>
<keyword evidence="2" id="KW-1185">Reference proteome</keyword>
<sequence>MAYFGHRVQWRHATLLILGCFCGSVLFSARPRRDVIQLNVVKKPDKNLNPMELKRRLLLSQKKIRSMPEDRSQRHTEQEPIIVHFFLLLSTYKPSMGVSFLECISLRSVLKNLRPNRTLIHTNVPEFWPFANCAGIIQNWSSVEIVPARRKFVMQGRRFVYLAHEADVMKLEALIKYGGLALDFDVYIINGRKVRDLMRTFPCFMCDEDDVPDRLNAGFVGCKRGSRFPKLMLQRSYRDDFRPDLWLWNSGQMSFILAAEEPSLVQIVPDVCNISIPERANVLTRRDRYSWQDKIAYHTFYHDRLFTKSSLRKMNSSFGDLLKWILSNETRILGGS</sequence>
<dbReference type="Proteomes" id="UP000192578">
    <property type="component" value="Unassembled WGS sequence"/>
</dbReference>
<dbReference type="OrthoDB" id="409543at2759"/>
<evidence type="ECO:0000313" key="2">
    <source>
        <dbReference type="Proteomes" id="UP000192578"/>
    </source>
</evidence>
<dbReference type="EMBL" id="MTYJ01000097">
    <property type="protein sequence ID" value="OQV14882.1"/>
    <property type="molecule type" value="Genomic_DNA"/>
</dbReference>
<reference evidence="2" key="1">
    <citation type="submission" date="2017-01" db="EMBL/GenBank/DDBJ databases">
        <title>Comparative genomics of anhydrobiosis in the tardigrade Hypsibius dujardini.</title>
        <authorList>
            <person name="Yoshida Y."/>
            <person name="Koutsovoulos G."/>
            <person name="Laetsch D."/>
            <person name="Stevens L."/>
            <person name="Kumar S."/>
            <person name="Horikawa D."/>
            <person name="Ishino K."/>
            <person name="Komine S."/>
            <person name="Tomita M."/>
            <person name="Blaxter M."/>
            <person name="Arakawa K."/>
        </authorList>
    </citation>
    <scope>NUCLEOTIDE SEQUENCE [LARGE SCALE GENOMIC DNA]</scope>
    <source>
        <strain evidence="2">Z151</strain>
    </source>
</reference>
<dbReference type="Gene3D" id="3.90.550.20">
    <property type="match status" value="1"/>
</dbReference>
<gene>
    <name evidence="1" type="ORF">BV898_10914</name>
</gene>
<proteinExistence type="predicted"/>
<dbReference type="PANTHER" id="PTHR46830">
    <property type="entry name" value="TRANSFERASE, PUTATIVE-RELATED"/>
    <property type="match status" value="1"/>
</dbReference>
<comment type="caution">
    <text evidence="1">The sequence shown here is derived from an EMBL/GenBank/DDBJ whole genome shotgun (WGS) entry which is preliminary data.</text>
</comment>
<name>A0A1W0WI82_HYPEX</name>
<dbReference type="InterPro" id="IPR029044">
    <property type="entry name" value="Nucleotide-diphossugar_trans"/>
</dbReference>
<protein>
    <submittedName>
        <fullName evidence="1">Uncharacterized protein</fullName>
    </submittedName>
</protein>
<accession>A0A1W0WI82</accession>